<proteinExistence type="predicted"/>
<dbReference type="Gene3D" id="3.10.180.10">
    <property type="entry name" value="2,3-Dihydroxybiphenyl 1,2-Dioxygenase, domain 1"/>
    <property type="match status" value="1"/>
</dbReference>
<keyword evidence="3" id="KW-1185">Reference proteome</keyword>
<dbReference type="Pfam" id="PF06983">
    <property type="entry name" value="3-dmu-9_3-mt"/>
    <property type="match status" value="1"/>
</dbReference>
<protein>
    <submittedName>
        <fullName evidence="2">VOC family protein</fullName>
    </submittedName>
</protein>
<accession>A0ABP6AW87</accession>
<dbReference type="InterPro" id="IPR029068">
    <property type="entry name" value="Glyas_Bleomycin-R_OHBP_Dase"/>
</dbReference>
<organism evidence="2 3">
    <name type="scientific">Pilimelia columellifera subsp. columellifera</name>
    <dbReference type="NCBI Taxonomy" id="706583"/>
    <lineage>
        <taxon>Bacteria</taxon>
        <taxon>Bacillati</taxon>
        <taxon>Actinomycetota</taxon>
        <taxon>Actinomycetes</taxon>
        <taxon>Micromonosporales</taxon>
        <taxon>Micromonosporaceae</taxon>
        <taxon>Pilimelia</taxon>
    </lineage>
</organism>
<feature type="domain" description="PhnB-like" evidence="1">
    <location>
        <begin position="21"/>
        <end position="144"/>
    </location>
</feature>
<name>A0ABP6AW87_9ACTN</name>
<dbReference type="SUPFAM" id="SSF54593">
    <property type="entry name" value="Glyoxalase/Bleomycin resistance protein/Dihydroxybiphenyl dioxygenase"/>
    <property type="match status" value="1"/>
</dbReference>
<dbReference type="PANTHER" id="PTHR33990:SF1">
    <property type="entry name" value="PROTEIN YJDN"/>
    <property type="match status" value="1"/>
</dbReference>
<reference evidence="3" key="1">
    <citation type="journal article" date="2019" name="Int. J. Syst. Evol. Microbiol.">
        <title>The Global Catalogue of Microorganisms (GCM) 10K type strain sequencing project: providing services to taxonomists for standard genome sequencing and annotation.</title>
        <authorList>
            <consortium name="The Broad Institute Genomics Platform"/>
            <consortium name="The Broad Institute Genome Sequencing Center for Infectious Disease"/>
            <person name="Wu L."/>
            <person name="Ma J."/>
        </authorList>
    </citation>
    <scope>NUCLEOTIDE SEQUENCE [LARGE SCALE GENOMIC DNA]</scope>
    <source>
        <strain evidence="3">JCM 3367</strain>
    </source>
</reference>
<dbReference type="CDD" id="cd06588">
    <property type="entry name" value="PhnB_like"/>
    <property type="match status" value="1"/>
</dbReference>
<evidence type="ECO:0000259" key="1">
    <source>
        <dbReference type="Pfam" id="PF06983"/>
    </source>
</evidence>
<evidence type="ECO:0000313" key="2">
    <source>
        <dbReference type="EMBL" id="GAA2525453.1"/>
    </source>
</evidence>
<comment type="caution">
    <text evidence="2">The sequence shown here is derived from an EMBL/GenBank/DDBJ whole genome shotgun (WGS) entry which is preliminary data.</text>
</comment>
<dbReference type="Proteomes" id="UP001499978">
    <property type="component" value="Unassembled WGS sequence"/>
</dbReference>
<sequence length="151" mass="16182">MTDGTSKPHSKERAVPSLLNPYISFDGDARQAMEHYQSIFGGDLRINTFGESGTGEGDLADKVMHAMLKTPNGFALMGADSPPGMPYHPGDNIAVSLSGDDGAELRGYWEKLSADGAVSVPLEKQMWGDEFGACKDKFGISWMVNIGQPQG</sequence>
<dbReference type="PANTHER" id="PTHR33990">
    <property type="entry name" value="PROTEIN YJDN-RELATED"/>
    <property type="match status" value="1"/>
</dbReference>
<dbReference type="EMBL" id="BAAARY010000011">
    <property type="protein sequence ID" value="GAA2525453.1"/>
    <property type="molecule type" value="Genomic_DNA"/>
</dbReference>
<evidence type="ECO:0000313" key="3">
    <source>
        <dbReference type="Proteomes" id="UP001499978"/>
    </source>
</evidence>
<dbReference type="InterPro" id="IPR028973">
    <property type="entry name" value="PhnB-like"/>
</dbReference>
<gene>
    <name evidence="2" type="ORF">GCM10010201_25170</name>
</gene>